<reference evidence="1 2" key="1">
    <citation type="journal article" date="2011" name="Extremophiles">
        <title>Genomic analysis of Acidianus hospitalis W1 a host for studying crenarchaeal virus and plasmid life cycles.</title>
        <authorList>
            <person name="You X.Y."/>
            <person name="Liu C."/>
            <person name="Wang S.Y."/>
            <person name="Jiang C.Y."/>
            <person name="Shah S.A."/>
            <person name="Prangishvili D."/>
            <person name="She Q."/>
            <person name="Liu S.J."/>
            <person name="Garrett R.A."/>
        </authorList>
    </citation>
    <scope>NUCLEOTIDE SEQUENCE [LARGE SCALE GENOMIC DNA]</scope>
    <source>
        <strain evidence="1 2">W1</strain>
    </source>
</reference>
<dbReference type="EMBL" id="CP002535">
    <property type="protein sequence ID" value="AEE94304.1"/>
    <property type="molecule type" value="Genomic_DNA"/>
</dbReference>
<dbReference type="Proteomes" id="UP000008458">
    <property type="component" value="Chromosome"/>
</dbReference>
<evidence type="ECO:0000313" key="2">
    <source>
        <dbReference type="Proteomes" id="UP000008458"/>
    </source>
</evidence>
<evidence type="ECO:0000313" key="1">
    <source>
        <dbReference type="EMBL" id="AEE94304.1"/>
    </source>
</evidence>
<sequence>MGWKVKCTSCGTERVLNISFDIGRQKTIYIYCNVCKKNTFNEILGYIDEEAK</sequence>
<dbReference type="RefSeq" id="WP_013776219.1">
    <property type="nucleotide sequence ID" value="NC_015518.1"/>
</dbReference>
<dbReference type="OrthoDB" id="17225at2157"/>
<dbReference type="GeneID" id="58788754"/>
<proteinExistence type="predicted"/>
<dbReference type="eggNOG" id="arCOG08093">
    <property type="taxonomic scope" value="Archaea"/>
</dbReference>
<dbReference type="HOGENOM" id="CLU_202941_0_0_2"/>
<keyword evidence="2" id="KW-1185">Reference proteome</keyword>
<name>F4B4S4_ACIHW</name>
<dbReference type="STRING" id="933801.Ahos_1421"/>
<protein>
    <submittedName>
        <fullName evidence="1">Uncharacterized protein</fullName>
    </submittedName>
</protein>
<dbReference type="KEGG" id="aho:Ahos_1421"/>
<accession>F4B4S4</accession>
<reference key="2">
    <citation type="journal article" date="2011" name="Extremophiles">
        <title>Genomic analyses of Acidianus hospitalis W1 a host for studying crenarchaeal virus and plasmid life cycles.</title>
        <authorList>
            <person name="You X.Y."/>
            <person name="Liu C."/>
            <person name="Wang S.Y."/>
            <person name="Jiang C.Y."/>
            <person name="Shah S.A."/>
            <person name="Prangishvili D."/>
            <person name="Liu S.J."/>
            <person name="Garrett R.A."/>
        </authorList>
    </citation>
    <scope>NUCLEOTIDE SEQUENCE</scope>
    <source>
        <strain>W1</strain>
    </source>
</reference>
<gene>
    <name evidence="1" type="ordered locus">Ahos_1421</name>
</gene>
<organism evidence="1 2">
    <name type="scientific">Acidianus hospitalis (strain W1)</name>
    <dbReference type="NCBI Taxonomy" id="933801"/>
    <lineage>
        <taxon>Archaea</taxon>
        <taxon>Thermoproteota</taxon>
        <taxon>Thermoprotei</taxon>
        <taxon>Sulfolobales</taxon>
        <taxon>Sulfolobaceae</taxon>
        <taxon>Acidianus</taxon>
    </lineage>
</organism>
<dbReference type="AlphaFoldDB" id="F4B4S4"/>